<dbReference type="RefSeq" id="WP_151561426.1">
    <property type="nucleotide sequence ID" value="NZ_WBMT01000008.1"/>
</dbReference>
<evidence type="ECO:0000256" key="3">
    <source>
        <dbReference type="ARBA" id="ARBA00022989"/>
    </source>
</evidence>
<organism evidence="10 11">
    <name type="scientific">Actinomadura rudentiformis</name>
    <dbReference type="NCBI Taxonomy" id="359158"/>
    <lineage>
        <taxon>Bacteria</taxon>
        <taxon>Bacillati</taxon>
        <taxon>Actinomycetota</taxon>
        <taxon>Actinomycetes</taxon>
        <taxon>Streptosporangiales</taxon>
        <taxon>Thermomonosporaceae</taxon>
        <taxon>Actinomadura</taxon>
    </lineage>
</organism>
<keyword evidence="5 8" id="KW-0472">Membrane</keyword>
<dbReference type="InterPro" id="IPR051474">
    <property type="entry name" value="Anti-sigma-K/W_factor"/>
</dbReference>
<feature type="domain" description="Putative zinc-finger" evidence="9">
    <location>
        <begin position="9"/>
        <end position="38"/>
    </location>
</feature>
<evidence type="ECO:0000256" key="6">
    <source>
        <dbReference type="ARBA" id="ARBA00023163"/>
    </source>
</evidence>
<evidence type="ECO:0000256" key="1">
    <source>
        <dbReference type="ARBA" id="ARBA00004167"/>
    </source>
</evidence>
<evidence type="ECO:0000313" key="10">
    <source>
        <dbReference type="EMBL" id="KAB2347803.1"/>
    </source>
</evidence>
<keyword evidence="3 8" id="KW-1133">Transmembrane helix</keyword>
<evidence type="ECO:0000256" key="8">
    <source>
        <dbReference type="SAM" id="Phobius"/>
    </source>
</evidence>
<dbReference type="Pfam" id="PF13490">
    <property type="entry name" value="zf-HC2"/>
    <property type="match status" value="1"/>
</dbReference>
<dbReference type="PANTHER" id="PTHR37461:SF1">
    <property type="entry name" value="ANTI-SIGMA-K FACTOR RSKA"/>
    <property type="match status" value="1"/>
</dbReference>
<keyword evidence="11" id="KW-1185">Reference proteome</keyword>
<feature type="transmembrane region" description="Helical" evidence="8">
    <location>
        <begin position="96"/>
        <end position="115"/>
    </location>
</feature>
<dbReference type="Gene3D" id="1.10.10.1320">
    <property type="entry name" value="Anti-sigma factor, zinc-finger domain"/>
    <property type="match status" value="1"/>
</dbReference>
<dbReference type="GO" id="GO:0016989">
    <property type="term" value="F:sigma factor antagonist activity"/>
    <property type="evidence" value="ECO:0007669"/>
    <property type="project" value="TreeGrafter"/>
</dbReference>
<keyword evidence="4" id="KW-0805">Transcription regulation</keyword>
<accession>A0A6H9YTX3</accession>
<comment type="subcellular location">
    <subcellularLocation>
        <location evidence="1">Membrane</location>
        <topology evidence="1">Single-pass membrane protein</topology>
    </subcellularLocation>
</comment>
<keyword evidence="2 8" id="KW-0812">Transmembrane</keyword>
<evidence type="ECO:0000256" key="5">
    <source>
        <dbReference type="ARBA" id="ARBA00023136"/>
    </source>
</evidence>
<dbReference type="PANTHER" id="PTHR37461">
    <property type="entry name" value="ANTI-SIGMA-K FACTOR RSKA"/>
    <property type="match status" value="1"/>
</dbReference>
<sequence>MTGCGEQKASLGVYVLGAIDPAERSRLESHLESCPSCRDELAGLAGLPALLGRVTEAQITQVAGPPEELLDSLLARAAEERKGSWGRLFGGGVTRWAPLAVAAAVLLVIGALIGVEMSGGLNAGERPAAVRTVTPPPPTPTKPPKAEQISAKSPDQKVDARVMLFQKKWGTSVEIYLSGAPYGESCRWYAVAKDGRRDMLGSWHVAYPRGYGKYSGSTMFSRDELFSFEVVTVGGQPLITIPA</sequence>
<evidence type="ECO:0000313" key="11">
    <source>
        <dbReference type="Proteomes" id="UP000468735"/>
    </source>
</evidence>
<name>A0A6H9YTX3_9ACTN</name>
<evidence type="ECO:0000256" key="7">
    <source>
        <dbReference type="SAM" id="MobiDB-lite"/>
    </source>
</evidence>
<proteinExistence type="predicted"/>
<dbReference type="InterPro" id="IPR041916">
    <property type="entry name" value="Anti_sigma_zinc_sf"/>
</dbReference>
<feature type="region of interest" description="Disordered" evidence="7">
    <location>
        <begin position="128"/>
        <end position="153"/>
    </location>
</feature>
<evidence type="ECO:0000256" key="4">
    <source>
        <dbReference type="ARBA" id="ARBA00023015"/>
    </source>
</evidence>
<keyword evidence="6" id="KW-0804">Transcription</keyword>
<dbReference type="OrthoDB" id="5242431at2"/>
<gene>
    <name evidence="10" type="ORF">F8566_18090</name>
</gene>
<protein>
    <recommendedName>
        <fullName evidence="9">Putative zinc-finger domain-containing protein</fullName>
    </recommendedName>
</protein>
<feature type="compositionally biased region" description="Pro residues" evidence="7">
    <location>
        <begin position="134"/>
        <end position="143"/>
    </location>
</feature>
<dbReference type="Proteomes" id="UP000468735">
    <property type="component" value="Unassembled WGS sequence"/>
</dbReference>
<dbReference type="GO" id="GO:0006417">
    <property type="term" value="P:regulation of translation"/>
    <property type="evidence" value="ECO:0007669"/>
    <property type="project" value="TreeGrafter"/>
</dbReference>
<dbReference type="EMBL" id="WBMT01000008">
    <property type="protein sequence ID" value="KAB2347803.1"/>
    <property type="molecule type" value="Genomic_DNA"/>
</dbReference>
<dbReference type="GO" id="GO:0016020">
    <property type="term" value="C:membrane"/>
    <property type="evidence" value="ECO:0007669"/>
    <property type="project" value="UniProtKB-SubCell"/>
</dbReference>
<evidence type="ECO:0000259" key="9">
    <source>
        <dbReference type="Pfam" id="PF13490"/>
    </source>
</evidence>
<reference evidence="10 11" key="1">
    <citation type="submission" date="2019-09" db="EMBL/GenBank/DDBJ databases">
        <title>Actinomadura physcomitrii sp. nov., a novel actinomycete isolated from moss [Physcomitrium sphaericum (Ludw) Fuernr].</title>
        <authorList>
            <person name="Zhuang X."/>
            <person name="Liu C."/>
        </authorList>
    </citation>
    <scope>NUCLEOTIDE SEQUENCE [LARGE SCALE GENOMIC DNA]</scope>
    <source>
        <strain evidence="10 11">HMC1</strain>
    </source>
</reference>
<dbReference type="InterPro" id="IPR027383">
    <property type="entry name" value="Znf_put"/>
</dbReference>
<evidence type="ECO:0000256" key="2">
    <source>
        <dbReference type="ARBA" id="ARBA00022692"/>
    </source>
</evidence>
<comment type="caution">
    <text evidence="10">The sequence shown here is derived from an EMBL/GenBank/DDBJ whole genome shotgun (WGS) entry which is preliminary data.</text>
</comment>
<dbReference type="AlphaFoldDB" id="A0A6H9YTX3"/>